<evidence type="ECO:0000313" key="3">
    <source>
        <dbReference type="Proteomes" id="UP000221165"/>
    </source>
</evidence>
<accession>A0A2C6KMC6</accession>
<feature type="transmembrane region" description="Helical" evidence="1">
    <location>
        <begin position="92"/>
        <end position="111"/>
    </location>
</feature>
<keyword evidence="1" id="KW-0472">Membrane</keyword>
<reference evidence="2 3" key="1">
    <citation type="journal article" date="2017" name="Int. J. Parasitol.">
        <title>The genome of the protozoan parasite Cystoisospora suis and a reverse vaccinology approach to identify vaccine candidates.</title>
        <authorList>
            <person name="Palmieri N."/>
            <person name="Shrestha A."/>
            <person name="Ruttkowski B."/>
            <person name="Beck T."/>
            <person name="Vogl C."/>
            <person name="Tomley F."/>
            <person name="Blake D.P."/>
            <person name="Joachim A."/>
        </authorList>
    </citation>
    <scope>NUCLEOTIDE SEQUENCE [LARGE SCALE GENOMIC DNA]</scope>
    <source>
        <strain evidence="2 3">Wien I</strain>
    </source>
</reference>
<comment type="caution">
    <text evidence="2">The sequence shown here is derived from an EMBL/GenBank/DDBJ whole genome shotgun (WGS) entry which is preliminary data.</text>
</comment>
<gene>
    <name evidence="2" type="ORF">CSUI_008566</name>
</gene>
<dbReference type="AlphaFoldDB" id="A0A2C6KMC6"/>
<dbReference type="EMBL" id="MIGC01004828">
    <property type="protein sequence ID" value="PHJ17614.1"/>
    <property type="molecule type" value="Genomic_DNA"/>
</dbReference>
<evidence type="ECO:0000256" key="1">
    <source>
        <dbReference type="SAM" id="Phobius"/>
    </source>
</evidence>
<dbReference type="RefSeq" id="XP_067919332.1">
    <property type="nucleotide sequence ID" value="XM_068068694.1"/>
</dbReference>
<protein>
    <recommendedName>
        <fullName evidence="4">Transmembrane protein</fullName>
    </recommendedName>
</protein>
<dbReference type="Proteomes" id="UP000221165">
    <property type="component" value="Unassembled WGS sequence"/>
</dbReference>
<evidence type="ECO:0008006" key="4">
    <source>
        <dbReference type="Google" id="ProtNLM"/>
    </source>
</evidence>
<evidence type="ECO:0000313" key="2">
    <source>
        <dbReference type="EMBL" id="PHJ17614.1"/>
    </source>
</evidence>
<feature type="transmembrane region" description="Helical" evidence="1">
    <location>
        <begin position="12"/>
        <end position="39"/>
    </location>
</feature>
<dbReference type="GeneID" id="94431905"/>
<sequence length="130" mass="14908">MHLRLSRAPLHAGHYALLSLFLHMIASSMRVFFLLFLFLRDDGRDCDSVLRAPGKSSVGAFLSRPLFIPIPHAYHVYVHSKHSFPQDDSNPIPGLFFSSFFLFFFVSSALLRLQQFYLRSKLLHLPKGES</sequence>
<keyword evidence="3" id="KW-1185">Reference proteome</keyword>
<keyword evidence="1" id="KW-1133">Transmembrane helix</keyword>
<name>A0A2C6KMC6_9APIC</name>
<proteinExistence type="predicted"/>
<organism evidence="2 3">
    <name type="scientific">Cystoisospora suis</name>
    <dbReference type="NCBI Taxonomy" id="483139"/>
    <lineage>
        <taxon>Eukaryota</taxon>
        <taxon>Sar</taxon>
        <taxon>Alveolata</taxon>
        <taxon>Apicomplexa</taxon>
        <taxon>Conoidasida</taxon>
        <taxon>Coccidia</taxon>
        <taxon>Eucoccidiorida</taxon>
        <taxon>Eimeriorina</taxon>
        <taxon>Sarcocystidae</taxon>
        <taxon>Cystoisospora</taxon>
    </lineage>
</organism>
<keyword evidence="1" id="KW-0812">Transmembrane</keyword>
<dbReference type="VEuPathDB" id="ToxoDB:CSUI_008566"/>